<evidence type="ECO:0000313" key="6">
    <source>
        <dbReference type="Proteomes" id="UP000093514"/>
    </source>
</evidence>
<dbReference type="PANTHER" id="PTHR32089:SF112">
    <property type="entry name" value="LYSOZYME-LIKE PROTEIN-RELATED"/>
    <property type="match status" value="1"/>
</dbReference>
<evidence type="ECO:0000313" key="5">
    <source>
        <dbReference type="EMBL" id="OCL27308.1"/>
    </source>
</evidence>
<reference evidence="5 6" key="2">
    <citation type="submission" date="2016-08" db="EMBL/GenBank/DDBJ databases">
        <title>Orenia metallireducens sp. nov. strain Z6, a Novel Metal-reducing Firmicute from the Deep Subsurface.</title>
        <authorList>
            <person name="Maxim B.I."/>
            <person name="Kenneth K."/>
            <person name="Flynn T.M."/>
            <person name="Oloughlin E.J."/>
            <person name="Locke R.A."/>
            <person name="Weber J.R."/>
            <person name="Egan S.M."/>
            <person name="Mackie R.I."/>
            <person name="Cann I.K."/>
        </authorList>
    </citation>
    <scope>NUCLEOTIDE SEQUENCE [LARGE SCALE GENOMIC DNA]</scope>
    <source>
        <strain evidence="5 6">Z6</strain>
    </source>
</reference>
<evidence type="ECO:0000256" key="2">
    <source>
        <dbReference type="ARBA" id="ARBA00029447"/>
    </source>
</evidence>
<protein>
    <recommendedName>
        <fullName evidence="4">Methyl-accepting transducer domain-containing protein</fullName>
    </recommendedName>
</protein>
<dbReference type="PROSITE" id="PS50111">
    <property type="entry name" value="CHEMOTAXIS_TRANSDUC_2"/>
    <property type="match status" value="1"/>
</dbReference>
<dbReference type="InterPro" id="IPR004089">
    <property type="entry name" value="MCPsignal_dom"/>
</dbReference>
<evidence type="ECO:0000256" key="3">
    <source>
        <dbReference type="PROSITE-ProRule" id="PRU00284"/>
    </source>
</evidence>
<dbReference type="SUPFAM" id="SSF58104">
    <property type="entry name" value="Methyl-accepting chemotaxis protein (MCP) signaling domain"/>
    <property type="match status" value="1"/>
</dbReference>
<dbReference type="GO" id="GO:0007165">
    <property type="term" value="P:signal transduction"/>
    <property type="evidence" value="ECO:0007669"/>
    <property type="project" value="UniProtKB-KW"/>
</dbReference>
<accession>A0A1C0AAI4</accession>
<dbReference type="PRINTS" id="PR00260">
    <property type="entry name" value="CHEMTRNSDUCR"/>
</dbReference>
<evidence type="ECO:0000256" key="1">
    <source>
        <dbReference type="ARBA" id="ARBA00023224"/>
    </source>
</evidence>
<dbReference type="Gene3D" id="1.10.287.950">
    <property type="entry name" value="Methyl-accepting chemotaxis protein"/>
    <property type="match status" value="1"/>
</dbReference>
<organism evidence="5 6">
    <name type="scientific">Orenia metallireducens</name>
    <dbReference type="NCBI Taxonomy" id="1413210"/>
    <lineage>
        <taxon>Bacteria</taxon>
        <taxon>Bacillati</taxon>
        <taxon>Bacillota</taxon>
        <taxon>Clostridia</taxon>
        <taxon>Halanaerobiales</taxon>
        <taxon>Halobacteroidaceae</taxon>
        <taxon>Orenia</taxon>
    </lineage>
</organism>
<dbReference type="AlphaFoldDB" id="A0A1C0AAI4"/>
<keyword evidence="6" id="KW-1185">Reference proteome</keyword>
<proteinExistence type="inferred from homology"/>
<dbReference type="EMBL" id="LWDV01000008">
    <property type="protein sequence ID" value="OCL27308.1"/>
    <property type="molecule type" value="Genomic_DNA"/>
</dbReference>
<evidence type="ECO:0000259" key="4">
    <source>
        <dbReference type="PROSITE" id="PS50111"/>
    </source>
</evidence>
<dbReference type="PANTHER" id="PTHR32089">
    <property type="entry name" value="METHYL-ACCEPTING CHEMOTAXIS PROTEIN MCPB"/>
    <property type="match status" value="1"/>
</dbReference>
<reference evidence="6" key="1">
    <citation type="submission" date="2016-07" db="EMBL/GenBank/DDBJ databases">
        <authorList>
            <person name="Florea S."/>
            <person name="Webb J.S."/>
            <person name="Jaromczyk J."/>
            <person name="Schardl C.L."/>
        </authorList>
    </citation>
    <scope>NUCLEOTIDE SEQUENCE [LARGE SCALE GENOMIC DNA]</scope>
    <source>
        <strain evidence="6">Z6</strain>
    </source>
</reference>
<name>A0A1C0AAI4_9FIRM</name>
<dbReference type="Pfam" id="PF00015">
    <property type="entry name" value="MCPsignal"/>
    <property type="match status" value="1"/>
</dbReference>
<keyword evidence="1 3" id="KW-0807">Transducer</keyword>
<dbReference type="GO" id="GO:0004888">
    <property type="term" value="F:transmembrane signaling receptor activity"/>
    <property type="evidence" value="ECO:0007669"/>
    <property type="project" value="InterPro"/>
</dbReference>
<gene>
    <name evidence="5" type="ORF">U472_07550</name>
</gene>
<dbReference type="InterPro" id="IPR004090">
    <property type="entry name" value="Chemotax_Me-accpt_rcpt"/>
</dbReference>
<dbReference type="GO" id="GO:0006935">
    <property type="term" value="P:chemotaxis"/>
    <property type="evidence" value="ECO:0007669"/>
    <property type="project" value="InterPro"/>
</dbReference>
<dbReference type="GO" id="GO:0016020">
    <property type="term" value="C:membrane"/>
    <property type="evidence" value="ECO:0007669"/>
    <property type="project" value="InterPro"/>
</dbReference>
<sequence length="82" mass="9078">MINNIAEQTNLLALNAAIKAARAGEHGRGFSVVVDEIRDLAEEASNAIDNIAKLIKDLFMFLKVRVSQYLYNGIFKFHAKVG</sequence>
<dbReference type="Proteomes" id="UP000093514">
    <property type="component" value="Unassembled WGS sequence"/>
</dbReference>
<comment type="caution">
    <text evidence="5">The sequence shown here is derived from an EMBL/GenBank/DDBJ whole genome shotgun (WGS) entry which is preliminary data.</text>
</comment>
<feature type="domain" description="Methyl-accepting transducer" evidence="4">
    <location>
        <begin position="1"/>
        <end position="58"/>
    </location>
</feature>
<comment type="similarity">
    <text evidence="2">Belongs to the methyl-accepting chemotaxis (MCP) protein family.</text>
</comment>